<name>A0A8H4IWU2_9PEZI</name>
<feature type="compositionally biased region" description="Polar residues" evidence="1">
    <location>
        <begin position="83"/>
        <end position="93"/>
    </location>
</feature>
<feature type="compositionally biased region" description="Acidic residues" evidence="1">
    <location>
        <begin position="94"/>
        <end position="108"/>
    </location>
</feature>
<dbReference type="OrthoDB" id="5317787at2759"/>
<reference evidence="2" key="1">
    <citation type="submission" date="2020-04" db="EMBL/GenBank/DDBJ databases">
        <title>Genome Assembly and Annotation of Botryosphaeria dothidea sdau 11-99, a Latent Pathogen of Apple Fruit Ring Rot in China.</title>
        <authorList>
            <person name="Yu C."/>
            <person name="Diao Y."/>
            <person name="Lu Q."/>
            <person name="Zhao J."/>
            <person name="Cui S."/>
            <person name="Peng C."/>
            <person name="He B."/>
            <person name="Liu H."/>
        </authorList>
    </citation>
    <scope>NUCLEOTIDE SEQUENCE [LARGE SCALE GENOMIC DNA]</scope>
    <source>
        <strain evidence="2">Sdau11-99</strain>
    </source>
</reference>
<feature type="compositionally biased region" description="Low complexity" evidence="1">
    <location>
        <begin position="13"/>
        <end position="27"/>
    </location>
</feature>
<proteinExistence type="predicted"/>
<dbReference type="AlphaFoldDB" id="A0A8H4IWU2"/>
<dbReference type="Proteomes" id="UP000572817">
    <property type="component" value="Unassembled WGS sequence"/>
</dbReference>
<keyword evidence="3" id="KW-1185">Reference proteome</keyword>
<feature type="region of interest" description="Disordered" evidence="1">
    <location>
        <begin position="228"/>
        <end position="269"/>
    </location>
</feature>
<evidence type="ECO:0000313" key="3">
    <source>
        <dbReference type="Proteomes" id="UP000572817"/>
    </source>
</evidence>
<sequence>MAPHNIHWRDLESTTSSGSSRRSGGSDTSDESYRLRRSAAAAAAAAQPRSQRPPLPKPETWHAPTDRRNEQYYYDEPVEYYETRSSVDTYASTSEEELEEEEEEDDYPPYEVPEYRHEVFPTDAVPATPRDFAELFPSSSRLSIRHDDATLDGNMNLRIDTQVETRRGKQLVTLFHLRMHDLKSRDFSLRRYCRDSGREVCHSIRKYQKPPSERPALQRSFSSAIATFRHKPERKSSAPSSLKRQDSGYGSIVAGDDESRPRSAGQPKRAQLMPTNTMKMEFSNYAHVDIKRRGTKSSKRYEFEYWGVSYTWKRVSKRDGNFDEISYHLTRSDSPRPLAHIVPVPLTNAQAREEAAKGGWIPPCSMWISDQSIIDGGADTADVIVSSGILTLVDDSIKNHFHSKEATQIHIPLSRNASFKLNMDYVGPKRLIDEVFHRTTRGSTSPRGPTPLRRTSVEA</sequence>
<organism evidence="2 3">
    <name type="scientific">Botryosphaeria dothidea</name>
    <dbReference type="NCBI Taxonomy" id="55169"/>
    <lineage>
        <taxon>Eukaryota</taxon>
        <taxon>Fungi</taxon>
        <taxon>Dikarya</taxon>
        <taxon>Ascomycota</taxon>
        <taxon>Pezizomycotina</taxon>
        <taxon>Dothideomycetes</taxon>
        <taxon>Dothideomycetes incertae sedis</taxon>
        <taxon>Botryosphaeriales</taxon>
        <taxon>Botryosphaeriaceae</taxon>
        <taxon>Botryosphaeria</taxon>
    </lineage>
</organism>
<dbReference type="EMBL" id="WWBZ02000022">
    <property type="protein sequence ID" value="KAF4307807.1"/>
    <property type="molecule type" value="Genomic_DNA"/>
</dbReference>
<accession>A0A8H4IWU2</accession>
<feature type="region of interest" description="Disordered" evidence="1">
    <location>
        <begin position="1"/>
        <end position="108"/>
    </location>
</feature>
<feature type="region of interest" description="Disordered" evidence="1">
    <location>
        <begin position="438"/>
        <end position="459"/>
    </location>
</feature>
<gene>
    <name evidence="2" type="ORF">GTA08_BOTSDO03679</name>
</gene>
<evidence type="ECO:0000256" key="1">
    <source>
        <dbReference type="SAM" id="MobiDB-lite"/>
    </source>
</evidence>
<protein>
    <submittedName>
        <fullName evidence="2">Uncharacterized protein</fullName>
    </submittedName>
</protein>
<feature type="compositionally biased region" description="Low complexity" evidence="1">
    <location>
        <begin position="38"/>
        <end position="50"/>
    </location>
</feature>
<evidence type="ECO:0000313" key="2">
    <source>
        <dbReference type="EMBL" id="KAF4307807.1"/>
    </source>
</evidence>
<comment type="caution">
    <text evidence="2">The sequence shown here is derived from an EMBL/GenBank/DDBJ whole genome shotgun (WGS) entry which is preliminary data.</text>
</comment>